<keyword evidence="4 5" id="KW-0732">Signal</keyword>
<evidence type="ECO:0000256" key="1">
    <source>
        <dbReference type="ARBA" id="ARBA00004196"/>
    </source>
</evidence>
<comment type="subcellular location">
    <subcellularLocation>
        <location evidence="1">Cell envelope</location>
    </subcellularLocation>
</comment>
<dbReference type="GO" id="GO:0043190">
    <property type="term" value="C:ATP-binding cassette (ABC) transporter complex"/>
    <property type="evidence" value="ECO:0007669"/>
    <property type="project" value="InterPro"/>
</dbReference>
<keyword evidence="8" id="KW-1185">Reference proteome</keyword>
<comment type="similarity">
    <text evidence="2">Belongs to the bacterial solute-binding protein 5 family.</text>
</comment>
<feature type="signal peptide" evidence="5">
    <location>
        <begin position="1"/>
        <end position="31"/>
    </location>
</feature>
<feature type="chain" id="PRO_5020905883" evidence="5">
    <location>
        <begin position="32"/>
        <end position="551"/>
    </location>
</feature>
<name>A0A4T2BYB7_9MICO</name>
<dbReference type="PIRSF" id="PIRSF002741">
    <property type="entry name" value="MppA"/>
    <property type="match status" value="1"/>
</dbReference>
<dbReference type="Proteomes" id="UP000306192">
    <property type="component" value="Unassembled WGS sequence"/>
</dbReference>
<evidence type="ECO:0000256" key="5">
    <source>
        <dbReference type="SAM" id="SignalP"/>
    </source>
</evidence>
<accession>A0A4T2BYB7</accession>
<evidence type="ECO:0000259" key="6">
    <source>
        <dbReference type="Pfam" id="PF00496"/>
    </source>
</evidence>
<evidence type="ECO:0000256" key="2">
    <source>
        <dbReference type="ARBA" id="ARBA00005695"/>
    </source>
</evidence>
<dbReference type="Pfam" id="PF00496">
    <property type="entry name" value="SBP_bac_5"/>
    <property type="match status" value="1"/>
</dbReference>
<dbReference type="GO" id="GO:0030313">
    <property type="term" value="C:cell envelope"/>
    <property type="evidence" value="ECO:0007669"/>
    <property type="project" value="UniProtKB-SubCell"/>
</dbReference>
<dbReference type="SUPFAM" id="SSF53850">
    <property type="entry name" value="Periplasmic binding protein-like II"/>
    <property type="match status" value="1"/>
</dbReference>
<gene>
    <name evidence="7" type="ORF">D4765_12090</name>
</gene>
<dbReference type="InterPro" id="IPR039424">
    <property type="entry name" value="SBP_5"/>
</dbReference>
<dbReference type="GO" id="GO:0015833">
    <property type="term" value="P:peptide transport"/>
    <property type="evidence" value="ECO:0007669"/>
    <property type="project" value="TreeGrafter"/>
</dbReference>
<dbReference type="InterPro" id="IPR000914">
    <property type="entry name" value="SBP_5_dom"/>
</dbReference>
<proteinExistence type="inferred from homology"/>
<feature type="domain" description="Solute-binding protein family 5" evidence="6">
    <location>
        <begin position="93"/>
        <end position="452"/>
    </location>
</feature>
<protein>
    <submittedName>
        <fullName evidence="7">ABC transporter substrate-binding protein</fullName>
    </submittedName>
</protein>
<dbReference type="GO" id="GO:0042597">
    <property type="term" value="C:periplasmic space"/>
    <property type="evidence" value="ECO:0007669"/>
    <property type="project" value="UniProtKB-ARBA"/>
</dbReference>
<evidence type="ECO:0000313" key="8">
    <source>
        <dbReference type="Proteomes" id="UP000306192"/>
    </source>
</evidence>
<evidence type="ECO:0000256" key="3">
    <source>
        <dbReference type="ARBA" id="ARBA00022448"/>
    </source>
</evidence>
<dbReference type="AlphaFoldDB" id="A0A4T2BYB7"/>
<evidence type="ECO:0000256" key="4">
    <source>
        <dbReference type="ARBA" id="ARBA00022729"/>
    </source>
</evidence>
<dbReference type="CDD" id="cd08492">
    <property type="entry name" value="PBP2_NikA_DppA_OppA_like_15"/>
    <property type="match status" value="1"/>
</dbReference>
<dbReference type="EMBL" id="QYRT01000023">
    <property type="protein sequence ID" value="TIH34836.1"/>
    <property type="molecule type" value="Genomic_DNA"/>
</dbReference>
<dbReference type="PROSITE" id="PS51257">
    <property type="entry name" value="PROKAR_LIPOPROTEIN"/>
    <property type="match status" value="1"/>
</dbReference>
<dbReference type="PANTHER" id="PTHR30290">
    <property type="entry name" value="PERIPLASMIC BINDING COMPONENT OF ABC TRANSPORTER"/>
    <property type="match status" value="1"/>
</dbReference>
<reference evidence="7 8" key="1">
    <citation type="journal article" date="2019" name="Microorganisms">
        <title>Systematic Affiliation and Genome Analysis of Subtercola vilae DB165(T) with Particular Emphasis on Cold Adaptation of an Isolate from a High-Altitude Cold Volcano Lake.</title>
        <authorList>
            <person name="Villalobos A.S."/>
            <person name="Wiese J."/>
            <person name="Imhoff J.F."/>
            <person name="Dorador C."/>
            <person name="Keller A."/>
            <person name="Hentschel U."/>
        </authorList>
    </citation>
    <scope>NUCLEOTIDE SEQUENCE [LARGE SCALE GENOMIC DNA]</scope>
    <source>
        <strain evidence="7 8">DB165</strain>
    </source>
</reference>
<dbReference type="OrthoDB" id="5240629at2"/>
<evidence type="ECO:0000313" key="7">
    <source>
        <dbReference type="EMBL" id="TIH34836.1"/>
    </source>
</evidence>
<sequence>MTNHRHFRHRAAALAGAAAALALVVTGCAGAASGTPGASTDSATPVSGGTLKVAFWDDQQGCIDPNQVYWIESRSIDRQIADSLTDQDPDSGKIVPWLATAWSINADSTQYTFTLRDGVTFSDGEKFDATAVKTALDGTFALGPKSILGLTYLAGYGSTTVVDPTHVQVDFTKPNAAFLQATSTTTLAIEAPATYQQTPEARCAGAVVGSGAFTLDNYTAAKSAHLTKRADYAWPSGLVTNQGAAYLDAIDVTYIKEDSVRNGELTAGTIDVAWPRQPISDADQQVITAAGDVIESRALPGISSILVPNVTKGGPLADADVRNALQKSIDRTTYASTIFWADYPVVTSVVDSTTPFATDESKLLAYDPDGAKKLLDTAGWAVGADGYRYKAGQELTLHYPLTVSGAGEQLLQDQLKQVGINLSLDVVTAAQNTQKLAAGDYDLTGTYLTRADPSVLGSSLDQSSSKQASAVNSQDAATGASISELFATGLETPDDTARGTAYAALQSKLISTGSAFPIFERVQIAGVSNTVHGFAFTSEAFLRANDIWLEQ</sequence>
<dbReference type="RefSeq" id="WP_136642552.1">
    <property type="nucleotide sequence ID" value="NZ_QYRT01000023.1"/>
</dbReference>
<comment type="caution">
    <text evidence="7">The sequence shown here is derived from an EMBL/GenBank/DDBJ whole genome shotgun (WGS) entry which is preliminary data.</text>
</comment>
<dbReference type="PANTHER" id="PTHR30290:SF10">
    <property type="entry name" value="PERIPLASMIC OLIGOPEPTIDE-BINDING PROTEIN-RELATED"/>
    <property type="match status" value="1"/>
</dbReference>
<dbReference type="Gene3D" id="3.40.190.10">
    <property type="entry name" value="Periplasmic binding protein-like II"/>
    <property type="match status" value="1"/>
</dbReference>
<dbReference type="GO" id="GO:1904680">
    <property type="term" value="F:peptide transmembrane transporter activity"/>
    <property type="evidence" value="ECO:0007669"/>
    <property type="project" value="TreeGrafter"/>
</dbReference>
<keyword evidence="3" id="KW-0813">Transport</keyword>
<dbReference type="Gene3D" id="3.10.105.10">
    <property type="entry name" value="Dipeptide-binding Protein, Domain 3"/>
    <property type="match status" value="1"/>
</dbReference>
<dbReference type="InterPro" id="IPR030678">
    <property type="entry name" value="Peptide/Ni-bd"/>
</dbReference>
<organism evidence="7 8">
    <name type="scientific">Subtercola vilae</name>
    <dbReference type="NCBI Taxonomy" id="2056433"/>
    <lineage>
        <taxon>Bacteria</taxon>
        <taxon>Bacillati</taxon>
        <taxon>Actinomycetota</taxon>
        <taxon>Actinomycetes</taxon>
        <taxon>Micrococcales</taxon>
        <taxon>Microbacteriaceae</taxon>
        <taxon>Subtercola</taxon>
    </lineage>
</organism>